<dbReference type="PROSITE" id="PS50206">
    <property type="entry name" value="RHODANESE_3"/>
    <property type="match status" value="1"/>
</dbReference>
<evidence type="ECO:0000259" key="1">
    <source>
        <dbReference type="PROSITE" id="PS50206"/>
    </source>
</evidence>
<dbReference type="InterPro" id="IPR036873">
    <property type="entry name" value="Rhodanese-like_dom_sf"/>
</dbReference>
<dbReference type="EMBL" id="CP067089">
    <property type="protein sequence ID" value="QQO07435.1"/>
    <property type="molecule type" value="Genomic_DNA"/>
</dbReference>
<feature type="domain" description="Rhodanese" evidence="1">
    <location>
        <begin position="12"/>
        <end position="83"/>
    </location>
</feature>
<name>A0A7T7XJH4_9SPIR</name>
<dbReference type="AlphaFoldDB" id="A0A7T7XJH4"/>
<sequence>MQLSQSEIVKKIQDGAMIVDVRSDLEYQTGAYPGAVNIPVESIPANLEKLEPKDRLILTYCASGMRGNRAVTMLESFGWTDVWCAGALRNMPQP</sequence>
<reference evidence="2" key="1">
    <citation type="submission" date="2021-01" db="EMBL/GenBank/DDBJ databases">
        <title>Description of Breznakiella homolactica.</title>
        <authorList>
            <person name="Song Y."/>
            <person name="Brune A."/>
        </authorList>
    </citation>
    <scope>NUCLEOTIDE SEQUENCE</scope>
    <source>
        <strain evidence="2">RmG30</strain>
    </source>
</reference>
<dbReference type="KEGG" id="bhc:JFL75_10730"/>
<dbReference type="InterPro" id="IPR001763">
    <property type="entry name" value="Rhodanese-like_dom"/>
</dbReference>
<keyword evidence="3" id="KW-1185">Reference proteome</keyword>
<dbReference type="SMART" id="SM00450">
    <property type="entry name" value="RHOD"/>
    <property type="match status" value="1"/>
</dbReference>
<protein>
    <submittedName>
        <fullName evidence="2">Rhodanese-like domain-containing protein</fullName>
    </submittedName>
</protein>
<dbReference type="Pfam" id="PF00581">
    <property type="entry name" value="Rhodanese"/>
    <property type="match status" value="1"/>
</dbReference>
<dbReference type="Gene3D" id="3.40.250.10">
    <property type="entry name" value="Rhodanese-like domain"/>
    <property type="match status" value="1"/>
</dbReference>
<dbReference type="InterPro" id="IPR050229">
    <property type="entry name" value="GlpE_sulfurtransferase"/>
</dbReference>
<dbReference type="PANTHER" id="PTHR43031">
    <property type="entry name" value="FAD-DEPENDENT OXIDOREDUCTASE"/>
    <property type="match status" value="1"/>
</dbReference>
<evidence type="ECO:0000313" key="3">
    <source>
        <dbReference type="Proteomes" id="UP000595917"/>
    </source>
</evidence>
<accession>A0A7T7XJH4</accession>
<organism evidence="2 3">
    <name type="scientific">Breznakiella homolactica</name>
    <dbReference type="NCBI Taxonomy" id="2798577"/>
    <lineage>
        <taxon>Bacteria</taxon>
        <taxon>Pseudomonadati</taxon>
        <taxon>Spirochaetota</taxon>
        <taxon>Spirochaetia</taxon>
        <taxon>Spirochaetales</taxon>
        <taxon>Breznakiellaceae</taxon>
        <taxon>Breznakiella</taxon>
    </lineage>
</organism>
<dbReference type="Proteomes" id="UP000595917">
    <property type="component" value="Chromosome"/>
</dbReference>
<dbReference type="PANTHER" id="PTHR43031:SF1">
    <property type="entry name" value="PYRIDINE NUCLEOTIDE-DISULPHIDE OXIDOREDUCTASE"/>
    <property type="match status" value="1"/>
</dbReference>
<proteinExistence type="predicted"/>
<dbReference type="RefSeq" id="WP_215624740.1">
    <property type="nucleotide sequence ID" value="NZ_CP067089.2"/>
</dbReference>
<dbReference type="CDD" id="cd00158">
    <property type="entry name" value="RHOD"/>
    <property type="match status" value="1"/>
</dbReference>
<gene>
    <name evidence="2" type="ORF">JFL75_10730</name>
</gene>
<evidence type="ECO:0000313" key="2">
    <source>
        <dbReference type="EMBL" id="QQO07435.1"/>
    </source>
</evidence>
<dbReference type="SUPFAM" id="SSF52821">
    <property type="entry name" value="Rhodanese/Cell cycle control phosphatase"/>
    <property type="match status" value="1"/>
</dbReference>